<dbReference type="AlphaFoldDB" id="A0A6A6BN37"/>
<sequence length="101" mass="11294">MGGFFFFSVSPFERSARVFSCTVHKKRSLPPTSTTAALRMGSMVWFGLCYGLFFLLLFLDYYFYTVFSMKLLYTHSTAADAANATSATVSVDCLCTACDVW</sequence>
<keyword evidence="3" id="KW-1185">Reference proteome</keyword>
<keyword evidence="1" id="KW-0472">Membrane</keyword>
<gene>
    <name evidence="2" type="ORF">K452DRAFT_120834</name>
</gene>
<keyword evidence="1" id="KW-0812">Transmembrane</keyword>
<accession>A0A6A6BN37</accession>
<organism evidence="2 3">
    <name type="scientific">Aplosporella prunicola CBS 121167</name>
    <dbReference type="NCBI Taxonomy" id="1176127"/>
    <lineage>
        <taxon>Eukaryota</taxon>
        <taxon>Fungi</taxon>
        <taxon>Dikarya</taxon>
        <taxon>Ascomycota</taxon>
        <taxon>Pezizomycotina</taxon>
        <taxon>Dothideomycetes</taxon>
        <taxon>Dothideomycetes incertae sedis</taxon>
        <taxon>Botryosphaeriales</taxon>
        <taxon>Aplosporellaceae</taxon>
        <taxon>Aplosporella</taxon>
    </lineage>
</organism>
<dbReference type="Proteomes" id="UP000799438">
    <property type="component" value="Unassembled WGS sequence"/>
</dbReference>
<dbReference type="EMBL" id="ML995477">
    <property type="protein sequence ID" value="KAF2145496.1"/>
    <property type="molecule type" value="Genomic_DNA"/>
</dbReference>
<dbReference type="GeneID" id="54292667"/>
<evidence type="ECO:0000313" key="2">
    <source>
        <dbReference type="EMBL" id="KAF2145496.1"/>
    </source>
</evidence>
<evidence type="ECO:0000256" key="1">
    <source>
        <dbReference type="SAM" id="Phobius"/>
    </source>
</evidence>
<evidence type="ECO:0000313" key="3">
    <source>
        <dbReference type="Proteomes" id="UP000799438"/>
    </source>
</evidence>
<protein>
    <submittedName>
        <fullName evidence="2">Uncharacterized protein</fullName>
    </submittedName>
</protein>
<dbReference type="RefSeq" id="XP_033401208.1">
    <property type="nucleotide sequence ID" value="XM_033535173.1"/>
</dbReference>
<proteinExistence type="predicted"/>
<name>A0A6A6BN37_9PEZI</name>
<feature type="transmembrane region" description="Helical" evidence="1">
    <location>
        <begin position="44"/>
        <end position="64"/>
    </location>
</feature>
<reference evidence="2" key="1">
    <citation type="journal article" date="2020" name="Stud. Mycol.">
        <title>101 Dothideomycetes genomes: a test case for predicting lifestyles and emergence of pathogens.</title>
        <authorList>
            <person name="Haridas S."/>
            <person name="Albert R."/>
            <person name="Binder M."/>
            <person name="Bloem J."/>
            <person name="Labutti K."/>
            <person name="Salamov A."/>
            <person name="Andreopoulos B."/>
            <person name="Baker S."/>
            <person name="Barry K."/>
            <person name="Bills G."/>
            <person name="Bluhm B."/>
            <person name="Cannon C."/>
            <person name="Castanera R."/>
            <person name="Culley D."/>
            <person name="Daum C."/>
            <person name="Ezra D."/>
            <person name="Gonzalez J."/>
            <person name="Henrissat B."/>
            <person name="Kuo A."/>
            <person name="Liang C."/>
            <person name="Lipzen A."/>
            <person name="Lutzoni F."/>
            <person name="Magnuson J."/>
            <person name="Mondo S."/>
            <person name="Nolan M."/>
            <person name="Ohm R."/>
            <person name="Pangilinan J."/>
            <person name="Park H.-J."/>
            <person name="Ramirez L."/>
            <person name="Alfaro M."/>
            <person name="Sun H."/>
            <person name="Tritt A."/>
            <person name="Yoshinaga Y."/>
            <person name="Zwiers L.-H."/>
            <person name="Turgeon B."/>
            <person name="Goodwin S."/>
            <person name="Spatafora J."/>
            <person name="Crous P."/>
            <person name="Grigoriev I."/>
        </authorList>
    </citation>
    <scope>NUCLEOTIDE SEQUENCE</scope>
    <source>
        <strain evidence="2">CBS 121167</strain>
    </source>
</reference>
<keyword evidence="1" id="KW-1133">Transmembrane helix</keyword>